<keyword evidence="1" id="KW-1133">Transmembrane helix</keyword>
<proteinExistence type="predicted"/>
<dbReference type="HOGENOM" id="CLU_019469_0_0_1"/>
<name>W4K3V8_HETIT</name>
<evidence type="ECO:0000256" key="1">
    <source>
        <dbReference type="SAM" id="Phobius"/>
    </source>
</evidence>
<sequence>VYAADEFAGADALVGALLEHPFASDAATTLVRRRWEGHVSGRKLDIRYGDPSARPGDPRVGTIQLSSPFLNSFSAQIRLTELRPPTAPSQEDLQTLYTADVPIIVINPLTMPLASIFPHNPSLHSPIFPYPLPSHAILVLTTPSPTALPSGLIDTLASAFDGTSGDVGLVDRILLVDPVRAHQALQALHSSPSNPSNIQRYQDDTVKSGISAVMRALTSRLSYTPASEVVAQTRTAKASALLDASLVTVRGALTHAESQLRLASQTVRILRGAVAEARARIEISIYGHDMERVGGNEAALSGHVANKLTSHANVVKEAMNGAEVVVKQVTDTLNWWRVLWRADEVGWMVKQAVRCAWVGEVERTILPAYSTLPVAQAQLSTMTQSHLSALLSPLRSAVLTNTLAQLTTAPSYPVQTTTLLAPLTRRREVLDNGPTARLERAAQALVLRVGGSVAGGIGAGAGWVTWAGGASWIAGSGAAEMLEAVGTGAGVGLLLALSGVRWAITRWEKARKSWWRDWKRVSDGVGRDVQVRFPCIQKLSNPFLTVFDGWLGHIEKNTGKPGLDCAVTCMRWDRRAGFQKTRRGRPVEGGS</sequence>
<feature type="non-terminal residue" evidence="2">
    <location>
        <position position="1"/>
    </location>
</feature>
<dbReference type="PANTHER" id="PTHR38644:SF1">
    <property type="entry name" value="EXPRESSED PROTEIN"/>
    <property type="match status" value="1"/>
</dbReference>
<dbReference type="InParanoid" id="W4K3V8"/>
<keyword evidence="1" id="KW-0812">Transmembrane</keyword>
<dbReference type="RefSeq" id="XP_009547253.1">
    <property type="nucleotide sequence ID" value="XM_009548958.1"/>
</dbReference>
<evidence type="ECO:0000313" key="2">
    <source>
        <dbReference type="EMBL" id="ETW80518.1"/>
    </source>
</evidence>
<dbReference type="eggNOG" id="ENOG502S6KZ">
    <property type="taxonomic scope" value="Eukaryota"/>
</dbReference>
<dbReference type="GeneID" id="20670624"/>
<dbReference type="KEGG" id="hir:HETIRDRAFT_319796"/>
<feature type="transmembrane region" description="Helical" evidence="1">
    <location>
        <begin position="484"/>
        <end position="504"/>
    </location>
</feature>
<evidence type="ECO:0000313" key="3">
    <source>
        <dbReference type="Proteomes" id="UP000030671"/>
    </source>
</evidence>
<dbReference type="OrthoDB" id="5319015at2759"/>
<reference evidence="2 3" key="1">
    <citation type="journal article" date="2012" name="New Phytol.">
        <title>Insight into trade-off between wood decay and parasitism from the genome of a fungal forest pathogen.</title>
        <authorList>
            <person name="Olson A."/>
            <person name="Aerts A."/>
            <person name="Asiegbu F."/>
            <person name="Belbahri L."/>
            <person name="Bouzid O."/>
            <person name="Broberg A."/>
            <person name="Canback B."/>
            <person name="Coutinho P.M."/>
            <person name="Cullen D."/>
            <person name="Dalman K."/>
            <person name="Deflorio G."/>
            <person name="van Diepen L.T."/>
            <person name="Dunand C."/>
            <person name="Duplessis S."/>
            <person name="Durling M."/>
            <person name="Gonthier P."/>
            <person name="Grimwood J."/>
            <person name="Fossdal C.G."/>
            <person name="Hansson D."/>
            <person name="Henrissat B."/>
            <person name="Hietala A."/>
            <person name="Himmelstrand K."/>
            <person name="Hoffmeister D."/>
            <person name="Hogberg N."/>
            <person name="James T.Y."/>
            <person name="Karlsson M."/>
            <person name="Kohler A."/>
            <person name="Kues U."/>
            <person name="Lee Y.H."/>
            <person name="Lin Y.C."/>
            <person name="Lind M."/>
            <person name="Lindquist E."/>
            <person name="Lombard V."/>
            <person name="Lucas S."/>
            <person name="Lunden K."/>
            <person name="Morin E."/>
            <person name="Murat C."/>
            <person name="Park J."/>
            <person name="Raffaello T."/>
            <person name="Rouze P."/>
            <person name="Salamov A."/>
            <person name="Schmutz J."/>
            <person name="Solheim H."/>
            <person name="Stahlberg J."/>
            <person name="Velez H."/>
            <person name="de Vries R.P."/>
            <person name="Wiebenga A."/>
            <person name="Woodward S."/>
            <person name="Yakovlev I."/>
            <person name="Garbelotto M."/>
            <person name="Martin F."/>
            <person name="Grigoriev I.V."/>
            <person name="Stenlid J."/>
        </authorList>
    </citation>
    <scope>NUCLEOTIDE SEQUENCE [LARGE SCALE GENOMIC DNA]</scope>
    <source>
        <strain evidence="2 3">TC 32-1</strain>
    </source>
</reference>
<dbReference type="PANTHER" id="PTHR38644">
    <property type="entry name" value="EXPRESSED PROTEIN"/>
    <property type="match status" value="1"/>
</dbReference>
<accession>W4K3V8</accession>
<feature type="transmembrane region" description="Helical" evidence="1">
    <location>
        <begin position="445"/>
        <end position="464"/>
    </location>
</feature>
<organism evidence="2 3">
    <name type="scientific">Heterobasidion irregulare (strain TC 32-1)</name>
    <dbReference type="NCBI Taxonomy" id="747525"/>
    <lineage>
        <taxon>Eukaryota</taxon>
        <taxon>Fungi</taxon>
        <taxon>Dikarya</taxon>
        <taxon>Basidiomycota</taxon>
        <taxon>Agaricomycotina</taxon>
        <taxon>Agaricomycetes</taxon>
        <taxon>Russulales</taxon>
        <taxon>Bondarzewiaceae</taxon>
        <taxon>Heterobasidion</taxon>
        <taxon>Heterobasidion annosum species complex</taxon>
    </lineage>
</organism>
<keyword evidence="3" id="KW-1185">Reference proteome</keyword>
<gene>
    <name evidence="2" type="ORF">HETIRDRAFT_319796</name>
</gene>
<dbReference type="AlphaFoldDB" id="W4K3V8"/>
<dbReference type="Proteomes" id="UP000030671">
    <property type="component" value="Unassembled WGS sequence"/>
</dbReference>
<keyword evidence="1" id="KW-0472">Membrane</keyword>
<dbReference type="EMBL" id="KI925459">
    <property type="protein sequence ID" value="ETW80518.1"/>
    <property type="molecule type" value="Genomic_DNA"/>
</dbReference>
<protein>
    <submittedName>
        <fullName evidence="2">Uncharacterized protein</fullName>
    </submittedName>
</protein>